<dbReference type="GO" id="GO:0051664">
    <property type="term" value="P:nuclear pore localization"/>
    <property type="evidence" value="ECO:0007669"/>
    <property type="project" value="TreeGrafter"/>
</dbReference>
<dbReference type="EMBL" id="CAJNOL010000985">
    <property type="protein sequence ID" value="CAF1257345.1"/>
    <property type="molecule type" value="Genomic_DNA"/>
</dbReference>
<feature type="domain" description="IF rod" evidence="4">
    <location>
        <begin position="47"/>
        <end position="138"/>
    </location>
</feature>
<accession>A0A815AKV0</accession>
<evidence type="ECO:0000256" key="1">
    <source>
        <dbReference type="ARBA" id="ARBA00022754"/>
    </source>
</evidence>
<comment type="caution">
    <text evidence="5">The sequence shown here is derived from an EMBL/GenBank/DDBJ whole genome shotgun (WGS) entry which is preliminary data.</text>
</comment>
<dbReference type="GO" id="GO:0005882">
    <property type="term" value="C:intermediate filament"/>
    <property type="evidence" value="ECO:0007669"/>
    <property type="project" value="UniProtKB-KW"/>
</dbReference>
<organism evidence="5 6">
    <name type="scientific">Rotaria sordida</name>
    <dbReference type="NCBI Taxonomy" id="392033"/>
    <lineage>
        <taxon>Eukaryota</taxon>
        <taxon>Metazoa</taxon>
        <taxon>Spiralia</taxon>
        <taxon>Gnathifera</taxon>
        <taxon>Rotifera</taxon>
        <taxon>Eurotatoria</taxon>
        <taxon>Bdelloidea</taxon>
        <taxon>Philodinida</taxon>
        <taxon>Philodinidae</taxon>
        <taxon>Rotaria</taxon>
    </lineage>
</organism>
<dbReference type="GO" id="GO:0006998">
    <property type="term" value="P:nuclear envelope organization"/>
    <property type="evidence" value="ECO:0007669"/>
    <property type="project" value="TreeGrafter"/>
</dbReference>
<evidence type="ECO:0000259" key="4">
    <source>
        <dbReference type="PROSITE" id="PS51842"/>
    </source>
</evidence>
<evidence type="ECO:0000256" key="3">
    <source>
        <dbReference type="SAM" id="Coils"/>
    </source>
</evidence>
<dbReference type="PROSITE" id="PS51842">
    <property type="entry name" value="IF_ROD_2"/>
    <property type="match status" value="1"/>
</dbReference>
<protein>
    <recommendedName>
        <fullName evidence="4">IF rod domain-containing protein</fullName>
    </recommendedName>
</protein>
<dbReference type="InterPro" id="IPR039008">
    <property type="entry name" value="IF_rod_dom"/>
</dbReference>
<name>A0A815AKV0_9BILA</name>
<dbReference type="SUPFAM" id="SSF64593">
    <property type="entry name" value="Intermediate filament protein, coiled coil region"/>
    <property type="match status" value="1"/>
</dbReference>
<dbReference type="PANTHER" id="PTHR45721">
    <property type="entry name" value="LAMIN DM0-RELATED"/>
    <property type="match status" value="1"/>
</dbReference>
<sequence length="138" mass="15752">MTRVYQNFQAIRGGGGGPLVNFPGVSLRVPDSTSTALADFNATRQREKHELEQLNDKLAQYVEKVKFLEIQNKKLQMELDILRSRAGQDSSRIKEMYDIEKNEANKLIDSTKYDNAAAAQQTEKEVEQLRVQYNEVSN</sequence>
<dbReference type="GO" id="GO:0005200">
    <property type="term" value="F:structural constituent of cytoskeleton"/>
    <property type="evidence" value="ECO:0007669"/>
    <property type="project" value="TreeGrafter"/>
</dbReference>
<dbReference type="GO" id="GO:0005652">
    <property type="term" value="C:nuclear lamina"/>
    <property type="evidence" value="ECO:0007669"/>
    <property type="project" value="TreeGrafter"/>
</dbReference>
<dbReference type="GO" id="GO:0031507">
    <property type="term" value="P:heterochromatin formation"/>
    <property type="evidence" value="ECO:0007669"/>
    <property type="project" value="TreeGrafter"/>
</dbReference>
<gene>
    <name evidence="5" type="ORF">JXQ802_LOCUS27298</name>
</gene>
<dbReference type="Pfam" id="PF00038">
    <property type="entry name" value="Filament"/>
    <property type="match status" value="1"/>
</dbReference>
<evidence type="ECO:0000313" key="6">
    <source>
        <dbReference type="Proteomes" id="UP000663870"/>
    </source>
</evidence>
<dbReference type="Proteomes" id="UP000663870">
    <property type="component" value="Unassembled WGS sequence"/>
</dbReference>
<keyword evidence="2 3" id="KW-0175">Coiled coil</keyword>
<dbReference type="GO" id="GO:0090435">
    <property type="term" value="P:protein localization to nuclear envelope"/>
    <property type="evidence" value="ECO:0007669"/>
    <property type="project" value="TreeGrafter"/>
</dbReference>
<evidence type="ECO:0000256" key="2">
    <source>
        <dbReference type="ARBA" id="ARBA00023054"/>
    </source>
</evidence>
<dbReference type="GO" id="GO:0007097">
    <property type="term" value="P:nuclear migration"/>
    <property type="evidence" value="ECO:0007669"/>
    <property type="project" value="TreeGrafter"/>
</dbReference>
<feature type="coiled-coil region" evidence="3">
    <location>
        <begin position="37"/>
        <end position="85"/>
    </location>
</feature>
<keyword evidence="6" id="KW-1185">Reference proteome</keyword>
<evidence type="ECO:0000313" key="5">
    <source>
        <dbReference type="EMBL" id="CAF1257345.1"/>
    </source>
</evidence>
<dbReference type="PANTHER" id="PTHR45721:SF12">
    <property type="entry name" value="INTERMEDIATE FILAMENT PROTEIN IFA-1"/>
    <property type="match status" value="1"/>
</dbReference>
<dbReference type="AlphaFoldDB" id="A0A815AKV0"/>
<reference evidence="5" key="1">
    <citation type="submission" date="2021-02" db="EMBL/GenBank/DDBJ databases">
        <authorList>
            <person name="Nowell W R."/>
        </authorList>
    </citation>
    <scope>NUCLEOTIDE SEQUENCE</scope>
</reference>
<keyword evidence="1" id="KW-0403">Intermediate filament</keyword>
<proteinExistence type="predicted"/>